<feature type="compositionally biased region" description="Low complexity" evidence="2">
    <location>
        <begin position="12"/>
        <end position="24"/>
    </location>
</feature>
<dbReference type="InterPro" id="IPR013087">
    <property type="entry name" value="Znf_C2H2_type"/>
</dbReference>
<evidence type="ECO:0000313" key="5">
    <source>
        <dbReference type="Proteomes" id="UP000271098"/>
    </source>
</evidence>
<feature type="region of interest" description="Disordered" evidence="2">
    <location>
        <begin position="1"/>
        <end position="44"/>
    </location>
</feature>
<feature type="compositionally biased region" description="Polar residues" evidence="2">
    <location>
        <begin position="1"/>
        <end position="11"/>
    </location>
</feature>
<keyword evidence="1" id="KW-0479">Metal-binding</keyword>
<evidence type="ECO:0000256" key="1">
    <source>
        <dbReference type="PROSITE-ProRule" id="PRU00042"/>
    </source>
</evidence>
<evidence type="ECO:0000313" key="4">
    <source>
        <dbReference type="EMBL" id="VDK30386.1"/>
    </source>
</evidence>
<keyword evidence="1" id="KW-0863">Zinc-finger</keyword>
<feature type="compositionally biased region" description="Basic and acidic residues" evidence="2">
    <location>
        <begin position="32"/>
        <end position="44"/>
    </location>
</feature>
<name>A0A183CYM1_9BILA</name>
<reference evidence="4 5" key="2">
    <citation type="submission" date="2018-11" db="EMBL/GenBank/DDBJ databases">
        <authorList>
            <consortium name="Pathogen Informatics"/>
        </authorList>
    </citation>
    <scope>NUCLEOTIDE SEQUENCE [LARGE SCALE GENOMIC DNA]</scope>
</reference>
<evidence type="ECO:0000259" key="3">
    <source>
        <dbReference type="PROSITE" id="PS50157"/>
    </source>
</evidence>
<accession>A0A183CYM1</accession>
<dbReference type="SMART" id="SM00355">
    <property type="entry name" value="ZnF_C2H2"/>
    <property type="match status" value="2"/>
</dbReference>
<dbReference type="GO" id="GO:0006355">
    <property type="term" value="P:regulation of DNA-templated transcription"/>
    <property type="evidence" value="ECO:0007669"/>
    <property type="project" value="TreeGrafter"/>
</dbReference>
<dbReference type="WBParaSite" id="GPUH_0000156601-mRNA-1">
    <property type="protein sequence ID" value="GPUH_0000156601-mRNA-1"/>
    <property type="gene ID" value="GPUH_0000156601"/>
</dbReference>
<dbReference type="Gene3D" id="3.30.160.60">
    <property type="entry name" value="Classic Zinc Finger"/>
    <property type="match status" value="1"/>
</dbReference>
<feature type="region of interest" description="Disordered" evidence="2">
    <location>
        <begin position="127"/>
        <end position="166"/>
    </location>
</feature>
<dbReference type="AlphaFoldDB" id="A0A183CYM1"/>
<keyword evidence="5" id="KW-1185">Reference proteome</keyword>
<feature type="compositionally biased region" description="Polar residues" evidence="2">
    <location>
        <begin position="184"/>
        <end position="196"/>
    </location>
</feature>
<proteinExistence type="predicted"/>
<protein>
    <submittedName>
        <fullName evidence="6">C2H2-type domain-containing protein</fullName>
    </submittedName>
</protein>
<feature type="region of interest" description="Disordered" evidence="2">
    <location>
        <begin position="178"/>
        <end position="213"/>
    </location>
</feature>
<dbReference type="EMBL" id="UYRT01001936">
    <property type="protein sequence ID" value="VDK30386.1"/>
    <property type="molecule type" value="Genomic_DNA"/>
</dbReference>
<dbReference type="PANTHER" id="PTHR15021:SF0">
    <property type="entry name" value="DISCO-RELATED, ISOFORM A-RELATED"/>
    <property type="match status" value="1"/>
</dbReference>
<dbReference type="PANTHER" id="PTHR15021">
    <property type="entry name" value="DISCONNECTED-RELATED"/>
    <property type="match status" value="1"/>
</dbReference>
<feature type="compositionally biased region" description="Polar residues" evidence="2">
    <location>
        <begin position="134"/>
        <end position="155"/>
    </location>
</feature>
<dbReference type="Proteomes" id="UP000271098">
    <property type="component" value="Unassembled WGS sequence"/>
</dbReference>
<dbReference type="PROSITE" id="PS50157">
    <property type="entry name" value="ZINC_FINGER_C2H2_2"/>
    <property type="match status" value="1"/>
</dbReference>
<organism evidence="6">
    <name type="scientific">Gongylonema pulchrum</name>
    <dbReference type="NCBI Taxonomy" id="637853"/>
    <lineage>
        <taxon>Eukaryota</taxon>
        <taxon>Metazoa</taxon>
        <taxon>Ecdysozoa</taxon>
        <taxon>Nematoda</taxon>
        <taxon>Chromadorea</taxon>
        <taxon>Rhabditida</taxon>
        <taxon>Spirurina</taxon>
        <taxon>Spiruromorpha</taxon>
        <taxon>Spiruroidea</taxon>
        <taxon>Gongylonematidae</taxon>
        <taxon>Gongylonema</taxon>
    </lineage>
</organism>
<dbReference type="GO" id="GO:0005634">
    <property type="term" value="C:nucleus"/>
    <property type="evidence" value="ECO:0007669"/>
    <property type="project" value="TreeGrafter"/>
</dbReference>
<feature type="domain" description="C2H2-type" evidence="3">
    <location>
        <begin position="84"/>
        <end position="112"/>
    </location>
</feature>
<sequence length="240" mass="26340">SRVSESTTSGCEASASEEPTSAEAATDEADEIAGKDVEQEQRDNKTTVIDEGIIKFDAVPCIENGDLKAKTVTQVAKANGKRRVQCMKCFKTFCDKGALKIHNSAVHLKEMHKCTVDGCEMMFSSRRSRNRHSANPNPKLHTSATQRQFDSFSGDNSRDSSVPRMDNISYFAGSSEESVGKYSPLSQSISDTSTPSGPKLTPGKNSQYGTRKRKCDKPVKLAVTGESAVSYWMHRIIRVF</sequence>
<evidence type="ECO:0000256" key="2">
    <source>
        <dbReference type="SAM" id="MobiDB-lite"/>
    </source>
</evidence>
<dbReference type="GO" id="GO:0008270">
    <property type="term" value="F:zinc ion binding"/>
    <property type="evidence" value="ECO:0007669"/>
    <property type="project" value="UniProtKB-KW"/>
</dbReference>
<dbReference type="OrthoDB" id="10070972at2759"/>
<keyword evidence="1" id="KW-0862">Zinc</keyword>
<evidence type="ECO:0000313" key="6">
    <source>
        <dbReference type="WBParaSite" id="GPUH_0000156601-mRNA-1"/>
    </source>
</evidence>
<dbReference type="PROSITE" id="PS00028">
    <property type="entry name" value="ZINC_FINGER_C2H2_1"/>
    <property type="match status" value="1"/>
</dbReference>
<reference evidence="6" key="1">
    <citation type="submission" date="2016-06" db="UniProtKB">
        <authorList>
            <consortium name="WormBaseParasite"/>
        </authorList>
    </citation>
    <scope>IDENTIFICATION</scope>
</reference>
<gene>
    <name evidence="4" type="ORF">GPUH_LOCUS1563</name>
</gene>
<dbReference type="InterPro" id="IPR040436">
    <property type="entry name" value="Disconnected-like"/>
</dbReference>